<organism evidence="4 5">
    <name type="scientific">Adonisia turfae CCMR0081</name>
    <dbReference type="NCBI Taxonomy" id="2292702"/>
    <lineage>
        <taxon>Bacteria</taxon>
        <taxon>Bacillati</taxon>
        <taxon>Cyanobacteriota</taxon>
        <taxon>Adonisia</taxon>
        <taxon>Adonisia turfae</taxon>
    </lineage>
</organism>
<feature type="region of interest" description="Disordered" evidence="2">
    <location>
        <begin position="1"/>
        <end position="22"/>
    </location>
</feature>
<dbReference type="EMBL" id="QXHD01000004">
    <property type="protein sequence ID" value="NEZ59118.1"/>
    <property type="molecule type" value="Genomic_DNA"/>
</dbReference>
<dbReference type="InterPro" id="IPR052216">
    <property type="entry name" value="CRISPR_Csm3_endoribonuclease"/>
</dbReference>
<evidence type="ECO:0000259" key="3">
    <source>
        <dbReference type="Pfam" id="PF03787"/>
    </source>
</evidence>
<dbReference type="GO" id="GO:0051607">
    <property type="term" value="P:defense response to virus"/>
    <property type="evidence" value="ECO:0007669"/>
    <property type="project" value="UniProtKB-KW"/>
</dbReference>
<gene>
    <name evidence="4" type="ORF">DXZ20_26440</name>
</gene>
<dbReference type="InterPro" id="IPR005537">
    <property type="entry name" value="RAMP_III_fam"/>
</dbReference>
<dbReference type="PANTHER" id="PTHR35579">
    <property type="entry name" value="CRISPR SYSTEM CMS ENDORIBONUCLEASE CSM3"/>
    <property type="match status" value="1"/>
</dbReference>
<keyword evidence="1" id="KW-0051">Antiviral defense</keyword>
<dbReference type="RefSeq" id="WP_163702059.1">
    <property type="nucleotide sequence ID" value="NZ_QXHD01000004.1"/>
</dbReference>
<protein>
    <submittedName>
        <fullName evidence="4">CRISPR-associated protein</fullName>
    </submittedName>
</protein>
<keyword evidence="5" id="KW-1185">Reference proteome</keyword>
<proteinExistence type="predicted"/>
<comment type="caution">
    <text evidence="4">The sequence shown here is derived from an EMBL/GenBank/DDBJ whole genome shotgun (WGS) entry which is preliminary data.</text>
</comment>
<accession>A0A6M0RSB8</accession>
<dbReference type="Pfam" id="PF03787">
    <property type="entry name" value="RAMPs"/>
    <property type="match status" value="1"/>
</dbReference>
<feature type="domain" description="CRISPR type III-associated protein" evidence="3">
    <location>
        <begin position="56"/>
        <end position="270"/>
    </location>
</feature>
<sequence length="344" mass="38069">MARPNRPVLKKNSVDDEGPDKPYELVPFPKQRPTLKKPVGHHRYIDDGYHGTLHLTLKVKTGLHVSTGITAMGRDVDSRVPLIKTMTRSQDKQLIVQGSSLKGCVRAIYETITNSTLAVVTGRYRQQMPRDRLPCRKKDSLCPASQVFGALDWQGLVHFTDATCESKKAVTGFMPSLYRPRPDERRAYFNRNEAAGRKFYYHATAAVDGGNRGIPVQQAGTEYRFKTDLQFLNLSKAQLGALLIALGQDEKHSMALKLGGGKPVGMGTIEVEVSAIDVTQNVRDRYTNYTPPEANKLTGKAVKPFITDVTTAAKTSKLIEAPQLEALAEVLAWPTTRTAPEGMY</sequence>
<evidence type="ECO:0000256" key="1">
    <source>
        <dbReference type="ARBA" id="ARBA00023118"/>
    </source>
</evidence>
<dbReference type="PANTHER" id="PTHR35579:SF3">
    <property type="entry name" value="CRISPR SYSTEM CMS ENDORIBONUCLEASE CSM3"/>
    <property type="match status" value="1"/>
</dbReference>
<evidence type="ECO:0000256" key="2">
    <source>
        <dbReference type="SAM" id="MobiDB-lite"/>
    </source>
</evidence>
<dbReference type="AlphaFoldDB" id="A0A6M0RSB8"/>
<name>A0A6M0RSB8_9CYAN</name>
<evidence type="ECO:0000313" key="5">
    <source>
        <dbReference type="Proteomes" id="UP000481033"/>
    </source>
</evidence>
<dbReference type="Proteomes" id="UP000481033">
    <property type="component" value="Unassembled WGS sequence"/>
</dbReference>
<evidence type="ECO:0000313" key="4">
    <source>
        <dbReference type="EMBL" id="NEZ59118.1"/>
    </source>
</evidence>
<reference evidence="4 5" key="1">
    <citation type="journal article" date="2020" name="Microb. Ecol.">
        <title>Ecogenomics of the Marine Benthic Filamentous Cyanobacterium Adonisia.</title>
        <authorList>
            <person name="Walter J.M."/>
            <person name="Coutinho F.H."/>
            <person name="Leomil L."/>
            <person name="Hargreaves P.I."/>
            <person name="Campeao M.E."/>
            <person name="Vieira V.V."/>
            <person name="Silva B.S."/>
            <person name="Fistarol G.O."/>
            <person name="Salomon P.S."/>
            <person name="Sawabe T."/>
            <person name="Mino S."/>
            <person name="Hosokawa M."/>
            <person name="Miyashita H."/>
            <person name="Maruyama F."/>
            <person name="van Verk M.C."/>
            <person name="Dutilh B.E."/>
            <person name="Thompson C.C."/>
            <person name="Thompson F.L."/>
        </authorList>
    </citation>
    <scope>NUCLEOTIDE SEQUENCE [LARGE SCALE GENOMIC DNA]</scope>
    <source>
        <strain evidence="4 5">CCMR0081</strain>
    </source>
</reference>